<name>A0ABY9HAX2_9GAMM</name>
<organism evidence="3 4">
    <name type="scientific">Halomonas alkalicola</name>
    <dbReference type="NCBI Taxonomy" id="1930622"/>
    <lineage>
        <taxon>Bacteria</taxon>
        <taxon>Pseudomonadati</taxon>
        <taxon>Pseudomonadota</taxon>
        <taxon>Gammaproteobacteria</taxon>
        <taxon>Oceanospirillales</taxon>
        <taxon>Halomonadaceae</taxon>
        <taxon>Halomonas</taxon>
    </lineage>
</organism>
<evidence type="ECO:0000313" key="4">
    <source>
        <dbReference type="Proteomes" id="UP001235344"/>
    </source>
</evidence>
<keyword evidence="2" id="KW-0472">Membrane</keyword>
<evidence type="ECO:0000256" key="1">
    <source>
        <dbReference type="SAM" id="MobiDB-lite"/>
    </source>
</evidence>
<keyword evidence="2" id="KW-1133">Transmembrane helix</keyword>
<proteinExistence type="predicted"/>
<dbReference type="RefSeq" id="WP_305503449.1">
    <property type="nucleotide sequence ID" value="NZ_CP131913.1"/>
</dbReference>
<sequence>MSLLLTARAPRRGATRRRQPRRGQRLPGGTGLGRWLDRWLDRLVDIAVVVALVVGATALLLTLVTR</sequence>
<keyword evidence="2" id="KW-0812">Transmembrane</keyword>
<protein>
    <recommendedName>
        <fullName evidence="5">RDD family protein</fullName>
    </recommendedName>
</protein>
<reference evidence="3 4" key="1">
    <citation type="submission" date="2023-08" db="EMBL/GenBank/DDBJ databases">
        <title>Transcriptome Analysis of Halomonas alkalicola CICC 11012s to Identify the Genes Involved in Alkaline Tolerances.</title>
        <authorList>
            <person name="Zhai L."/>
        </authorList>
    </citation>
    <scope>NUCLEOTIDE SEQUENCE [LARGE SCALE GENOMIC DNA]</scope>
    <source>
        <strain evidence="3 4">CICC 11012s</strain>
    </source>
</reference>
<keyword evidence="4" id="KW-1185">Reference proteome</keyword>
<evidence type="ECO:0000256" key="2">
    <source>
        <dbReference type="SAM" id="Phobius"/>
    </source>
</evidence>
<feature type="region of interest" description="Disordered" evidence="1">
    <location>
        <begin position="1"/>
        <end position="29"/>
    </location>
</feature>
<evidence type="ECO:0008006" key="5">
    <source>
        <dbReference type="Google" id="ProtNLM"/>
    </source>
</evidence>
<evidence type="ECO:0000313" key="3">
    <source>
        <dbReference type="EMBL" id="WLI74760.1"/>
    </source>
</evidence>
<dbReference type="Proteomes" id="UP001235344">
    <property type="component" value="Chromosome"/>
</dbReference>
<feature type="transmembrane region" description="Helical" evidence="2">
    <location>
        <begin position="43"/>
        <end position="64"/>
    </location>
</feature>
<feature type="compositionally biased region" description="Basic residues" evidence="1">
    <location>
        <begin position="9"/>
        <end position="24"/>
    </location>
</feature>
<dbReference type="EMBL" id="CP131913">
    <property type="protein sequence ID" value="WLI74760.1"/>
    <property type="molecule type" value="Genomic_DNA"/>
</dbReference>
<gene>
    <name evidence="3" type="ORF">B6N23_07750</name>
</gene>
<accession>A0ABY9HAX2</accession>